<keyword evidence="4 8" id="KW-0067">ATP-binding</keyword>
<dbReference type="Gene3D" id="2.60.40.10">
    <property type="entry name" value="Immunoglobulins"/>
    <property type="match status" value="1"/>
</dbReference>
<dbReference type="InterPro" id="IPR013783">
    <property type="entry name" value="Ig-like_fold"/>
</dbReference>
<dbReference type="SUPFAM" id="SSF52374">
    <property type="entry name" value="Nucleotidylyl transferase"/>
    <property type="match status" value="1"/>
</dbReference>
<dbReference type="InterPro" id="IPR050473">
    <property type="entry name" value="A2M/Complement_sys"/>
</dbReference>
<keyword evidence="5 8" id="KW-0648">Protein biosynthesis</keyword>
<name>A0A7D9HK36_PARCT</name>
<dbReference type="CDD" id="cd01650">
    <property type="entry name" value="RT_nLTR_like"/>
    <property type="match status" value="1"/>
</dbReference>
<organism evidence="9 10">
    <name type="scientific">Paramuricea clavata</name>
    <name type="common">Red gorgonian</name>
    <name type="synonym">Violescent sea-whip</name>
    <dbReference type="NCBI Taxonomy" id="317549"/>
    <lineage>
        <taxon>Eukaryota</taxon>
        <taxon>Metazoa</taxon>
        <taxon>Cnidaria</taxon>
        <taxon>Anthozoa</taxon>
        <taxon>Octocorallia</taxon>
        <taxon>Malacalcyonacea</taxon>
        <taxon>Plexauridae</taxon>
        <taxon>Paramuricea</taxon>
    </lineage>
</organism>
<proteinExistence type="inferred from homology"/>
<dbReference type="PROSITE" id="PS50878">
    <property type="entry name" value="RT_POL"/>
    <property type="match status" value="1"/>
</dbReference>
<evidence type="ECO:0000256" key="3">
    <source>
        <dbReference type="ARBA" id="ARBA00022741"/>
    </source>
</evidence>
<dbReference type="InterPro" id="IPR041555">
    <property type="entry name" value="MG3"/>
</dbReference>
<dbReference type="Pfam" id="PF01835">
    <property type="entry name" value="MG2"/>
    <property type="match status" value="1"/>
</dbReference>
<reference evidence="9" key="1">
    <citation type="submission" date="2020-04" db="EMBL/GenBank/DDBJ databases">
        <authorList>
            <person name="Alioto T."/>
            <person name="Alioto T."/>
            <person name="Gomez Garrido J."/>
        </authorList>
    </citation>
    <scope>NUCLEOTIDE SEQUENCE</scope>
    <source>
        <strain evidence="9">A484AB</strain>
    </source>
</reference>
<dbReference type="InterPro" id="IPR000477">
    <property type="entry name" value="RT_dom"/>
</dbReference>
<dbReference type="AlphaFoldDB" id="A0A7D9HK36"/>
<dbReference type="InterPro" id="IPR043502">
    <property type="entry name" value="DNA/RNA_pol_sf"/>
</dbReference>
<dbReference type="EMBL" id="CACRXK020000521">
    <property type="protein sequence ID" value="CAB3982603.1"/>
    <property type="molecule type" value="Genomic_DNA"/>
</dbReference>
<evidence type="ECO:0000256" key="2">
    <source>
        <dbReference type="ARBA" id="ARBA00022729"/>
    </source>
</evidence>
<dbReference type="GO" id="GO:0004866">
    <property type="term" value="F:endopeptidase inhibitor activity"/>
    <property type="evidence" value="ECO:0007669"/>
    <property type="project" value="InterPro"/>
</dbReference>
<dbReference type="InterPro" id="IPR014729">
    <property type="entry name" value="Rossmann-like_a/b/a_fold"/>
</dbReference>
<evidence type="ECO:0000256" key="4">
    <source>
        <dbReference type="ARBA" id="ARBA00022840"/>
    </source>
</evidence>
<dbReference type="InterPro" id="IPR001412">
    <property type="entry name" value="aa-tRNA-synth_I_CS"/>
</dbReference>
<dbReference type="PANTHER" id="PTHR11412">
    <property type="entry name" value="MACROGLOBULIN / COMPLEMENT"/>
    <property type="match status" value="1"/>
</dbReference>
<evidence type="ECO:0000256" key="8">
    <source>
        <dbReference type="RuleBase" id="RU363035"/>
    </source>
</evidence>
<dbReference type="GO" id="GO:0006418">
    <property type="term" value="P:tRNA aminoacylation for protein translation"/>
    <property type="evidence" value="ECO:0007669"/>
    <property type="project" value="InterPro"/>
</dbReference>
<dbReference type="GO" id="GO:0004812">
    <property type="term" value="F:aminoacyl-tRNA ligase activity"/>
    <property type="evidence" value="ECO:0007669"/>
    <property type="project" value="UniProtKB-KW"/>
</dbReference>
<dbReference type="Pfam" id="PF00078">
    <property type="entry name" value="RVT_1"/>
    <property type="match status" value="1"/>
</dbReference>
<dbReference type="Gene3D" id="2.60.40.1940">
    <property type="match status" value="1"/>
</dbReference>
<evidence type="ECO:0000256" key="5">
    <source>
        <dbReference type="ARBA" id="ARBA00022917"/>
    </source>
</evidence>
<dbReference type="OrthoDB" id="6376214at2759"/>
<dbReference type="Gene3D" id="3.40.50.620">
    <property type="entry name" value="HUPs"/>
    <property type="match status" value="1"/>
</dbReference>
<keyword evidence="7" id="KW-0325">Glycoprotein</keyword>
<evidence type="ECO:0000256" key="6">
    <source>
        <dbReference type="ARBA" id="ARBA00023146"/>
    </source>
</evidence>
<dbReference type="SUPFAM" id="SSF56672">
    <property type="entry name" value="DNA/RNA polymerases"/>
    <property type="match status" value="1"/>
</dbReference>
<dbReference type="GO" id="GO:0003964">
    <property type="term" value="F:RNA-directed DNA polymerase activity"/>
    <property type="evidence" value="ECO:0007669"/>
    <property type="project" value="UniProtKB-KW"/>
</dbReference>
<dbReference type="GO" id="GO:0005524">
    <property type="term" value="F:ATP binding"/>
    <property type="evidence" value="ECO:0007669"/>
    <property type="project" value="UniProtKB-KW"/>
</dbReference>
<dbReference type="FunFam" id="2.60.40.1930:FF:000001">
    <property type="entry name" value="CD109 isoform 3"/>
    <property type="match status" value="1"/>
</dbReference>
<protein>
    <submittedName>
        <fullName evidence="9">RNA-directed DNA polymerase from mobile element jockey</fullName>
    </submittedName>
</protein>
<comment type="similarity">
    <text evidence="8">Belongs to the class-I aminoacyl-tRNA synthetase family.</text>
</comment>
<dbReference type="PROSITE" id="PS00178">
    <property type="entry name" value="AA_TRNA_LIGASE_I"/>
    <property type="match status" value="1"/>
</dbReference>
<dbReference type="InterPro" id="IPR002890">
    <property type="entry name" value="MG2"/>
</dbReference>
<dbReference type="Gene3D" id="2.60.40.1930">
    <property type="match status" value="2"/>
</dbReference>
<keyword evidence="3 8" id="KW-0547">Nucleotide-binding</keyword>
<gene>
    <name evidence="9" type="ORF">PACLA_8A032188</name>
</gene>
<evidence type="ECO:0000313" key="9">
    <source>
        <dbReference type="EMBL" id="CAB3982603.1"/>
    </source>
</evidence>
<dbReference type="PANTHER" id="PTHR11412:SF171">
    <property type="entry name" value="PREGNANCY ZONE PROTEIN-LIKE PROTEIN"/>
    <property type="match status" value="1"/>
</dbReference>
<evidence type="ECO:0000256" key="7">
    <source>
        <dbReference type="ARBA" id="ARBA00023180"/>
    </source>
</evidence>
<keyword evidence="6 8" id="KW-0030">Aminoacyl-tRNA synthetase</keyword>
<dbReference type="InterPro" id="IPR002300">
    <property type="entry name" value="aa-tRNA-synth_Ia"/>
</dbReference>
<evidence type="ECO:0000256" key="1">
    <source>
        <dbReference type="ARBA" id="ARBA00022598"/>
    </source>
</evidence>
<dbReference type="InterPro" id="IPR011625">
    <property type="entry name" value="A2M_N_BRD"/>
</dbReference>
<evidence type="ECO:0000313" key="10">
    <source>
        <dbReference type="Proteomes" id="UP001152795"/>
    </source>
</evidence>
<keyword evidence="9" id="KW-0808">Transferase</keyword>
<dbReference type="Pfam" id="PF07703">
    <property type="entry name" value="A2M_BRD"/>
    <property type="match status" value="1"/>
</dbReference>
<dbReference type="Pfam" id="PF00133">
    <property type="entry name" value="tRNA-synt_1"/>
    <property type="match status" value="1"/>
</dbReference>
<keyword evidence="9" id="KW-0548">Nucleotidyltransferase</keyword>
<dbReference type="Pfam" id="PF17791">
    <property type="entry name" value="MG3"/>
    <property type="match status" value="1"/>
</dbReference>
<keyword evidence="10" id="KW-1185">Reference proteome</keyword>
<keyword evidence="9" id="KW-0695">RNA-directed DNA polymerase</keyword>
<comment type="caution">
    <text evidence="9">The sequence shown here is derived from an EMBL/GenBank/DDBJ whole genome shotgun (WGS) entry which is preliminary data.</text>
</comment>
<keyword evidence="2" id="KW-0732">Signal</keyword>
<sequence>MEGKSERKSNAKVSALREIEVDVQKFWKNEKVFEEDAPELNSEEAKRKHKYFVTFPYPYMNGCLHLGHTYSLSKIYTVRVFSVGYERMQGKTCLFPFGFHCTGMPIKACADKLQREIADFGCPPQFPEETEPAEEKQVKSKVAAKSGKASYQWQIMQNMGLADEDIKAFSESDHWLRYFPPVATRDLQSLGVKHRYFPALWKKAKLIPIHKSGEMSERGDFRPISILVILSKILEKHVFNSYFLYLTEHEILSDYQHGFGPGHSCETSLNMIYEYLVNNIDNGEINGVLMLDFSKAFDLVDHNILLQKIHAYGATDLTLKWFASYLEGRTQQVQINEVLSEPLTIITGVPQGSILGPLLFLIFINDLPSFLTTSHPSLFADDSTLLAHGCELPDIKASLSTDLCITSNWARSNHMALNFSKTKFMKIYSKRKYSLLDYDSILYEDFWIEEITSGKLLGILLDKNLSWDNQVDKIYKYLNSRLYLFKRICPALPLKCRIKFYYAFIYPHLLYGITIWGNARNELIDPLLKLQKRAARLALDESMSTPSVDLFRKLEWIPIYNLIKMRKILLVVSTLRSSSPSDLRELFCFSGASHDVYTRSSVTDLKIPSVKSNLSKTKLSYSGVLLFNSLPNDLKVFNDYSPSAYKHKVKSNGAVNDGDYLIIVPRVFRAGTTQNIGINIFGNKSCDVHLTLDDSTKRGISSQARGHFQPNEAGMLELQVPDGLSNVKVGATVCGVKTTKKTVTYEALAKNVFIQTDKPIYKPGQKVLIRIICVDSQLKPAGKKVSSVVIQEPSGARIMQWNDVELEDGIASLDLQLSKEPVLGKWLIKAKIEDKTVTKQIEIDKYVLPKFELDVKPPSYLALDQRVIPVSICARYSYGKLVTGSLEATLCLKYDTVEGNCLTEIKNVTGCVEINARELVDPVTEWLSVRNKYYLQIQATFTETSTGVKLKENARSSNLVKRSKTMSFTDIPQKFKPGFPITFKIRIKYLDGKPVTTGRLTLEVSGRRFNGRLLGTLFRKTYSVRNGLISVVFSNVPIYTDTLDFKANYNSGQLEKRKSSKALYSPSLSYLALVLPENATAKVGSQGSVNVLYTVHNDKLEEIPFHYKILCKGNLILSGVTKVARDRRLSSNRNQRSFTYNGRTIQRTSVNKFEFKFNVTQDMVPSCRILVYYIKKDKETVGDSIVFDVEDKLENQVRTFKVKYTFPCFSALKN</sequence>
<dbReference type="Proteomes" id="UP001152795">
    <property type="component" value="Unassembled WGS sequence"/>
</dbReference>
<accession>A0A7D9HK36</accession>
<keyword evidence="1 8" id="KW-0436">Ligase</keyword>